<keyword evidence="1" id="KW-0472">Membrane</keyword>
<organism evidence="2">
    <name type="scientific">Schistosoma curassoni</name>
    <dbReference type="NCBI Taxonomy" id="6186"/>
    <lineage>
        <taxon>Eukaryota</taxon>
        <taxon>Metazoa</taxon>
        <taxon>Spiralia</taxon>
        <taxon>Lophotrochozoa</taxon>
        <taxon>Platyhelminthes</taxon>
        <taxon>Trematoda</taxon>
        <taxon>Digenea</taxon>
        <taxon>Strigeidida</taxon>
        <taxon>Schistosomatoidea</taxon>
        <taxon>Schistosomatidae</taxon>
        <taxon>Schistosoma</taxon>
    </lineage>
</organism>
<keyword evidence="1" id="KW-0812">Transmembrane</keyword>
<sequence length="78" mass="9531">LRKIYIIDHLRQFIVIVPFFSLLYLQRSSSNCRKIISGKFYTFCSLKLIYIVKYIEKKSIHFIFLYILPLLYNEILFM</sequence>
<keyword evidence="1" id="KW-1133">Transmembrane helix</keyword>
<accession>A0A183K256</accession>
<name>A0A183K256_9TREM</name>
<dbReference type="WBParaSite" id="SCUD_0000906901-mRNA-1">
    <property type="protein sequence ID" value="SCUD_0000906901-mRNA-1"/>
    <property type="gene ID" value="SCUD_0000906901"/>
</dbReference>
<proteinExistence type="predicted"/>
<evidence type="ECO:0000256" key="1">
    <source>
        <dbReference type="SAM" id="Phobius"/>
    </source>
</evidence>
<reference evidence="2" key="1">
    <citation type="submission" date="2016-06" db="UniProtKB">
        <authorList>
            <consortium name="WormBaseParasite"/>
        </authorList>
    </citation>
    <scope>IDENTIFICATION</scope>
</reference>
<protein>
    <submittedName>
        <fullName evidence="2">Ovule protein</fullName>
    </submittedName>
</protein>
<evidence type="ECO:0000313" key="2">
    <source>
        <dbReference type="WBParaSite" id="SCUD_0000906901-mRNA-1"/>
    </source>
</evidence>
<feature type="transmembrane region" description="Helical" evidence="1">
    <location>
        <begin position="60"/>
        <end position="77"/>
    </location>
</feature>
<dbReference type="AlphaFoldDB" id="A0A183K256"/>